<keyword evidence="1" id="KW-0479">Metal-binding</keyword>
<gene>
    <name evidence="7" type="ORF">ILYODFUR_010398</name>
</gene>
<feature type="region of interest" description="Disordered" evidence="5">
    <location>
        <begin position="270"/>
        <end position="307"/>
    </location>
</feature>
<keyword evidence="3" id="KW-0862">Zinc</keyword>
<dbReference type="Proteomes" id="UP001482620">
    <property type="component" value="Unassembled WGS sequence"/>
</dbReference>
<dbReference type="InterPro" id="IPR017907">
    <property type="entry name" value="Znf_RING_CS"/>
</dbReference>
<dbReference type="PANTHER" id="PTHR46717:SF1">
    <property type="entry name" value="E3 UBIQUITIN-PROTEIN LIGASE RNF180"/>
    <property type="match status" value="1"/>
</dbReference>
<keyword evidence="2 4" id="KW-0863">Zinc-finger</keyword>
<dbReference type="InterPro" id="IPR033263">
    <property type="entry name" value="RNF180"/>
</dbReference>
<evidence type="ECO:0000256" key="5">
    <source>
        <dbReference type="SAM" id="MobiDB-lite"/>
    </source>
</evidence>
<evidence type="ECO:0000259" key="6">
    <source>
        <dbReference type="PROSITE" id="PS50089"/>
    </source>
</evidence>
<dbReference type="Gene3D" id="3.30.40.10">
    <property type="entry name" value="Zinc/RING finger domain, C3HC4 (zinc finger)"/>
    <property type="match status" value="1"/>
</dbReference>
<proteinExistence type="predicted"/>
<keyword evidence="8" id="KW-1185">Reference proteome</keyword>
<evidence type="ECO:0000256" key="2">
    <source>
        <dbReference type="ARBA" id="ARBA00022771"/>
    </source>
</evidence>
<dbReference type="PROSITE" id="PS50089">
    <property type="entry name" value="ZF_RING_2"/>
    <property type="match status" value="1"/>
</dbReference>
<dbReference type="EMBL" id="JAHRIQ010105023">
    <property type="protein sequence ID" value="MEQ2255116.1"/>
    <property type="molecule type" value="Genomic_DNA"/>
</dbReference>
<dbReference type="PROSITE" id="PS00518">
    <property type="entry name" value="ZF_RING_1"/>
    <property type="match status" value="1"/>
</dbReference>
<reference evidence="7 8" key="1">
    <citation type="submission" date="2021-06" db="EMBL/GenBank/DDBJ databases">
        <authorList>
            <person name="Palmer J.M."/>
        </authorList>
    </citation>
    <scope>NUCLEOTIDE SEQUENCE [LARGE SCALE GENOMIC DNA]</scope>
    <source>
        <strain evidence="8">if_2019</strain>
        <tissue evidence="7">Muscle</tissue>
    </source>
</reference>
<dbReference type="InterPro" id="IPR013083">
    <property type="entry name" value="Znf_RING/FYVE/PHD"/>
</dbReference>
<dbReference type="Pfam" id="PF13639">
    <property type="entry name" value="zf-RING_2"/>
    <property type="match status" value="1"/>
</dbReference>
<evidence type="ECO:0000256" key="3">
    <source>
        <dbReference type="ARBA" id="ARBA00022833"/>
    </source>
</evidence>
<evidence type="ECO:0000256" key="4">
    <source>
        <dbReference type="PROSITE-ProRule" id="PRU00175"/>
    </source>
</evidence>
<comment type="caution">
    <text evidence="7">The sequence shown here is derived from an EMBL/GenBank/DDBJ whole genome shotgun (WGS) entry which is preliminary data.</text>
</comment>
<organism evidence="7 8">
    <name type="scientific">Ilyodon furcidens</name>
    <name type="common">goldbreast splitfin</name>
    <dbReference type="NCBI Taxonomy" id="33524"/>
    <lineage>
        <taxon>Eukaryota</taxon>
        <taxon>Metazoa</taxon>
        <taxon>Chordata</taxon>
        <taxon>Craniata</taxon>
        <taxon>Vertebrata</taxon>
        <taxon>Euteleostomi</taxon>
        <taxon>Actinopterygii</taxon>
        <taxon>Neopterygii</taxon>
        <taxon>Teleostei</taxon>
        <taxon>Neoteleostei</taxon>
        <taxon>Acanthomorphata</taxon>
        <taxon>Ovalentaria</taxon>
        <taxon>Atherinomorphae</taxon>
        <taxon>Cyprinodontiformes</taxon>
        <taxon>Goodeidae</taxon>
        <taxon>Ilyodon</taxon>
    </lineage>
</organism>
<sequence length="387" mass="43588">MSRYLRWTKLFLLKSLKMDTAMLRCRRCRRVVIDFTCLLTAADESPAGGCSIWHIDADNLPEWILTSVQQALWTAGKLNCRHCGARLGGFSFLARSDCPCGRDATVHLSKSRVDLDQTPHVLIVQPRRTCSGTGLLMDLCQSEEEASLDSFQLTCLPCLSPIIPPDALDPLCAAENSHGAAGHPDKLELHSSVRSAAEHQSDPDHEAWRNVLPWVSEISGGSQSSLELQQTEEVSRRRRFTSEAEAELEEEADPVLSSFSAWIRRNKRDKNRLKSQRRKQRRRERWLQSQVKEAETETSTDSPLDSEDVDRDGLTCAVCLDIFFSPHTCQPCAHVFCEPCLRRLAKNRATNTPCPLCRCLISHTSFHRGPAPNGTRPQVWTYRPPLS</sequence>
<evidence type="ECO:0000313" key="8">
    <source>
        <dbReference type="Proteomes" id="UP001482620"/>
    </source>
</evidence>
<feature type="domain" description="RING-type" evidence="6">
    <location>
        <begin position="316"/>
        <end position="358"/>
    </location>
</feature>
<protein>
    <recommendedName>
        <fullName evidence="6">RING-type domain-containing protein</fullName>
    </recommendedName>
</protein>
<accession>A0ABV0VD82</accession>
<dbReference type="PANTHER" id="PTHR46717">
    <property type="entry name" value="E3 UBIQUITIN-PROTEIN LIGASE RNF180"/>
    <property type="match status" value="1"/>
</dbReference>
<evidence type="ECO:0000313" key="7">
    <source>
        <dbReference type="EMBL" id="MEQ2255116.1"/>
    </source>
</evidence>
<feature type="compositionally biased region" description="Basic residues" evidence="5">
    <location>
        <begin position="270"/>
        <end position="284"/>
    </location>
</feature>
<dbReference type="InterPro" id="IPR001841">
    <property type="entry name" value="Znf_RING"/>
</dbReference>
<dbReference type="CDD" id="cd16554">
    <property type="entry name" value="RING-HC_RNF180"/>
    <property type="match status" value="1"/>
</dbReference>
<evidence type="ECO:0000256" key="1">
    <source>
        <dbReference type="ARBA" id="ARBA00022723"/>
    </source>
</evidence>
<dbReference type="SUPFAM" id="SSF57850">
    <property type="entry name" value="RING/U-box"/>
    <property type="match status" value="1"/>
</dbReference>
<name>A0ABV0VD82_9TELE</name>
<dbReference type="SMART" id="SM00184">
    <property type="entry name" value="RING"/>
    <property type="match status" value="1"/>
</dbReference>